<feature type="domain" description="PIK-related kinase FAT" evidence="3">
    <location>
        <begin position="12"/>
        <end position="221"/>
    </location>
</feature>
<evidence type="ECO:0000259" key="3">
    <source>
        <dbReference type="Pfam" id="PF02259"/>
    </source>
</evidence>
<dbReference type="PANTHER" id="PTHR45586:SF1">
    <property type="entry name" value="LIPOPOLYSACCHARIDE ASSEMBLY PROTEIN B"/>
    <property type="match status" value="1"/>
</dbReference>
<evidence type="ECO:0000256" key="2">
    <source>
        <dbReference type="ARBA" id="ARBA00022803"/>
    </source>
</evidence>
<dbReference type="PANTHER" id="PTHR45586">
    <property type="entry name" value="TPR REPEAT-CONTAINING PROTEIN PA4667"/>
    <property type="match status" value="1"/>
</dbReference>
<gene>
    <name evidence="4" type="ORF">S01H4_17829</name>
</gene>
<evidence type="ECO:0000313" key="4">
    <source>
        <dbReference type="EMBL" id="GAG64991.1"/>
    </source>
</evidence>
<dbReference type="InterPro" id="IPR051012">
    <property type="entry name" value="CellSynth/LPSAsmb/PSIAsmb"/>
</dbReference>
<dbReference type="SUPFAM" id="SSF48452">
    <property type="entry name" value="TPR-like"/>
    <property type="match status" value="2"/>
</dbReference>
<dbReference type="InterPro" id="IPR019734">
    <property type="entry name" value="TPR_rpt"/>
</dbReference>
<keyword evidence="2" id="KW-0802">TPR repeat</keyword>
<evidence type="ECO:0000256" key="1">
    <source>
        <dbReference type="ARBA" id="ARBA00022737"/>
    </source>
</evidence>
<proteinExistence type="predicted"/>
<name>X1AZ28_9ZZZZ</name>
<organism evidence="4">
    <name type="scientific">marine sediment metagenome</name>
    <dbReference type="NCBI Taxonomy" id="412755"/>
    <lineage>
        <taxon>unclassified sequences</taxon>
        <taxon>metagenomes</taxon>
        <taxon>ecological metagenomes</taxon>
    </lineage>
</organism>
<dbReference type="Pfam" id="PF13424">
    <property type="entry name" value="TPR_12"/>
    <property type="match status" value="1"/>
</dbReference>
<reference evidence="4" key="1">
    <citation type="journal article" date="2014" name="Front. Microbiol.">
        <title>High frequency of phylogenetically diverse reductive dehalogenase-homologous genes in deep subseafloor sedimentary metagenomes.</title>
        <authorList>
            <person name="Kawai M."/>
            <person name="Futagami T."/>
            <person name="Toyoda A."/>
            <person name="Takaki Y."/>
            <person name="Nishi S."/>
            <person name="Hori S."/>
            <person name="Arai W."/>
            <person name="Tsubouchi T."/>
            <person name="Morono Y."/>
            <person name="Uchiyama I."/>
            <person name="Ito T."/>
            <person name="Fujiyama A."/>
            <person name="Inagaki F."/>
            <person name="Takami H."/>
        </authorList>
    </citation>
    <scope>NUCLEOTIDE SEQUENCE</scope>
    <source>
        <strain evidence="4">Expedition CK06-06</strain>
    </source>
</reference>
<dbReference type="SMART" id="SM00028">
    <property type="entry name" value="TPR"/>
    <property type="match status" value="2"/>
</dbReference>
<accession>X1AZ28</accession>
<dbReference type="PROSITE" id="PS50005">
    <property type="entry name" value="TPR"/>
    <property type="match status" value="2"/>
</dbReference>
<dbReference type="InterPro" id="IPR003151">
    <property type="entry name" value="PIK-rel_kinase_FAT"/>
</dbReference>
<sequence length="314" mass="36132">VVVFMVANITNIRVIQADIAFKTAESFTRSNTWPVAISIYNHAIELAPNEDYYYLFLGRAYLEYAKTLSEPLQREQLIQKAAEDLRSAQGINPLNTDHTANLARLYSLWSAFSSDTQQREEHAQTSSDYFSHAVILSPNNARIWDEWALHFLSVQNHPEDAYPLLKNSLELDPTYDWTYGLLGDYYIQKFENLSESPTKESSHALNQALKNYKKAIELSQSTPNLLRSNYYVSIGGIYSRLGQLDEMIISYEQAFQLAPQRVDGWQILEMLSRLYAQRGDLDTAQEYVQVAVERAPDDQKARLEEFLRQITIQP</sequence>
<dbReference type="Pfam" id="PF02259">
    <property type="entry name" value="FAT"/>
    <property type="match status" value="1"/>
</dbReference>
<dbReference type="Gene3D" id="1.25.40.10">
    <property type="entry name" value="Tetratricopeptide repeat domain"/>
    <property type="match status" value="2"/>
</dbReference>
<protein>
    <recommendedName>
        <fullName evidence="3">PIK-related kinase FAT domain-containing protein</fullName>
    </recommendedName>
</protein>
<keyword evidence="1" id="KW-0677">Repeat</keyword>
<dbReference type="EMBL" id="BART01007873">
    <property type="protein sequence ID" value="GAG64991.1"/>
    <property type="molecule type" value="Genomic_DNA"/>
</dbReference>
<feature type="non-terminal residue" evidence="4">
    <location>
        <position position="1"/>
    </location>
</feature>
<dbReference type="AlphaFoldDB" id="X1AZ28"/>
<comment type="caution">
    <text evidence="4">The sequence shown here is derived from an EMBL/GenBank/DDBJ whole genome shotgun (WGS) entry which is preliminary data.</text>
</comment>
<dbReference type="InterPro" id="IPR011990">
    <property type="entry name" value="TPR-like_helical_dom_sf"/>
</dbReference>